<dbReference type="InterPro" id="IPR011257">
    <property type="entry name" value="DNA_glycosylase"/>
</dbReference>
<accession>A0A4Z0YWZ3</accession>
<proteinExistence type="predicted"/>
<protein>
    <recommendedName>
        <fullName evidence="2">HhH-GPD domain-containing protein</fullName>
    </recommendedName>
</protein>
<dbReference type="Proteomes" id="UP000297716">
    <property type="component" value="Unassembled WGS sequence"/>
</dbReference>
<dbReference type="GO" id="GO:0006285">
    <property type="term" value="P:base-excision repair, AP site formation"/>
    <property type="evidence" value="ECO:0007669"/>
    <property type="project" value="UniProtKB-ARBA"/>
</dbReference>
<comment type="caution">
    <text evidence="3">The sequence shown here is derived from an EMBL/GenBank/DDBJ whole genome shotgun (WGS) entry which is preliminary data.</text>
</comment>
<reference evidence="3 4" key="1">
    <citation type="submission" date="2019-03" db="EMBL/GenBank/DDBJ databases">
        <title>Draft genome sequence of Xylaria hypoxylon DSM 108379, a ubiquitous saprotrophic-parasitic fungi on hardwood.</title>
        <authorList>
            <person name="Buettner E."/>
            <person name="Leonhardt S."/>
            <person name="Gebauer A.M."/>
            <person name="Liers C."/>
            <person name="Hofrichter M."/>
            <person name="Kellner H."/>
        </authorList>
    </citation>
    <scope>NUCLEOTIDE SEQUENCE [LARGE SCALE GENOMIC DNA]</scope>
    <source>
        <strain evidence="3 4">DSM 108379</strain>
    </source>
</reference>
<dbReference type="STRING" id="37992.A0A4Z0YWZ3"/>
<dbReference type="AlphaFoldDB" id="A0A4Z0YWZ3"/>
<feature type="region of interest" description="Disordered" evidence="1">
    <location>
        <begin position="1"/>
        <end position="116"/>
    </location>
</feature>
<evidence type="ECO:0000256" key="1">
    <source>
        <dbReference type="SAM" id="MobiDB-lite"/>
    </source>
</evidence>
<dbReference type="SUPFAM" id="SSF48150">
    <property type="entry name" value="DNA-glycosylase"/>
    <property type="match status" value="1"/>
</dbReference>
<dbReference type="Pfam" id="PF00730">
    <property type="entry name" value="HhH-GPD"/>
    <property type="match status" value="1"/>
</dbReference>
<dbReference type="EMBL" id="SKBN01000107">
    <property type="protein sequence ID" value="TGJ83013.1"/>
    <property type="molecule type" value="Genomic_DNA"/>
</dbReference>
<feature type="region of interest" description="Disordered" evidence="1">
    <location>
        <begin position="165"/>
        <end position="188"/>
    </location>
</feature>
<dbReference type="SMART" id="SM00478">
    <property type="entry name" value="ENDO3c"/>
    <property type="match status" value="1"/>
</dbReference>
<evidence type="ECO:0000313" key="4">
    <source>
        <dbReference type="Proteomes" id="UP000297716"/>
    </source>
</evidence>
<sequence>MAKATRSVNENENENKNKNESEEKNLRKTTAKRALGFTDELPAAEPRRSKRIKSDHVPKQYEQVKVKREKKEKKEKKVKKEKKDVKLEDDASLLRVKAETDSNDSGSDNKLATPTKTKIASADLQAKKLKSYSQFAAARQSPYPDFPRPLPAECKLAHSILASLHGERKRPEEDGLTTTAPSSRAGCGDSASVLDALVRTILSQNTSDANSSRAKLSMDAAYGGSDAWAAIAAGGEAKLAKTIESGGLASVKSKVILNILHQTREKYGVYSLDHLFRSSSDEAMRELIAFKGVGPKTASCVLLFCLRRPSFAVDTHVHRITGLLGWRPAAATRDQTHAHLDARIPDDDKYGLHVLLVRHGRECEECRAGGKSLGRCELRRAFRKGKVEGKAGEELREDEVRHIKAEEDDVDDDVKG</sequence>
<gene>
    <name evidence="3" type="ORF">E0Z10_g5753</name>
</gene>
<dbReference type="Gene3D" id="1.10.1670.10">
    <property type="entry name" value="Helix-hairpin-Helix base-excision DNA repair enzymes (C-terminal)"/>
    <property type="match status" value="1"/>
</dbReference>
<feature type="compositionally biased region" description="Basic and acidic residues" evidence="1">
    <location>
        <begin position="52"/>
        <end position="66"/>
    </location>
</feature>
<name>A0A4Z0YWZ3_9PEZI</name>
<dbReference type="CDD" id="cd00056">
    <property type="entry name" value="ENDO3c"/>
    <property type="match status" value="1"/>
</dbReference>
<organism evidence="3 4">
    <name type="scientific">Xylaria hypoxylon</name>
    <dbReference type="NCBI Taxonomy" id="37992"/>
    <lineage>
        <taxon>Eukaryota</taxon>
        <taxon>Fungi</taxon>
        <taxon>Dikarya</taxon>
        <taxon>Ascomycota</taxon>
        <taxon>Pezizomycotina</taxon>
        <taxon>Sordariomycetes</taxon>
        <taxon>Xylariomycetidae</taxon>
        <taxon>Xylariales</taxon>
        <taxon>Xylariaceae</taxon>
        <taxon>Xylaria</taxon>
    </lineage>
</organism>
<feature type="domain" description="HhH-GPD" evidence="2">
    <location>
        <begin position="202"/>
        <end position="362"/>
    </location>
</feature>
<dbReference type="OrthoDB" id="5607at2759"/>
<feature type="compositionally biased region" description="Polar residues" evidence="1">
    <location>
        <begin position="103"/>
        <end position="116"/>
    </location>
</feature>
<dbReference type="InterPro" id="IPR023170">
    <property type="entry name" value="HhH_base_excis_C"/>
</dbReference>
<feature type="compositionally biased region" description="Basic and acidic residues" evidence="1">
    <location>
        <begin position="13"/>
        <end position="26"/>
    </location>
</feature>
<dbReference type="Gene3D" id="1.10.340.30">
    <property type="entry name" value="Hypothetical protein, domain 2"/>
    <property type="match status" value="1"/>
</dbReference>
<dbReference type="PANTHER" id="PTHR47203">
    <property type="match status" value="1"/>
</dbReference>
<keyword evidence="4" id="KW-1185">Reference proteome</keyword>
<feature type="compositionally biased region" description="Basic residues" evidence="1">
    <location>
        <begin position="67"/>
        <end position="80"/>
    </location>
</feature>
<dbReference type="PANTHER" id="PTHR47203:SF1">
    <property type="entry name" value="HYPOTHETICAL BASE EXCISION DNA REPAIR PROTEIN (EUROFUNG)"/>
    <property type="match status" value="1"/>
</dbReference>
<evidence type="ECO:0000259" key="2">
    <source>
        <dbReference type="SMART" id="SM00478"/>
    </source>
</evidence>
<evidence type="ECO:0000313" key="3">
    <source>
        <dbReference type="EMBL" id="TGJ83013.1"/>
    </source>
</evidence>
<dbReference type="GO" id="GO:0000702">
    <property type="term" value="F:oxidized base lesion DNA N-glycosylase activity"/>
    <property type="evidence" value="ECO:0007669"/>
    <property type="project" value="UniProtKB-ARBA"/>
</dbReference>
<dbReference type="InterPro" id="IPR003265">
    <property type="entry name" value="HhH-GPD_domain"/>
</dbReference>